<comment type="caution">
    <text evidence="2">The sequence shown here is derived from an EMBL/GenBank/DDBJ whole genome shotgun (WGS) entry which is preliminary data.</text>
</comment>
<keyword evidence="1" id="KW-0812">Transmembrane</keyword>
<sequence>MPRPRITLRGIARDLLETAAFGGALVVFGGFLLLALGA</sequence>
<protein>
    <submittedName>
        <fullName evidence="2">Uncharacterized protein</fullName>
    </submittedName>
</protein>
<feature type="transmembrane region" description="Helical" evidence="1">
    <location>
        <begin position="15"/>
        <end position="36"/>
    </location>
</feature>
<name>A0ABU0MPF9_9PROT</name>
<keyword evidence="1" id="KW-0472">Membrane</keyword>
<evidence type="ECO:0000256" key="1">
    <source>
        <dbReference type="SAM" id="Phobius"/>
    </source>
</evidence>
<organism evidence="2 3">
    <name type="scientific">Azospirillum picis</name>
    <dbReference type="NCBI Taxonomy" id="488438"/>
    <lineage>
        <taxon>Bacteria</taxon>
        <taxon>Pseudomonadati</taxon>
        <taxon>Pseudomonadota</taxon>
        <taxon>Alphaproteobacteria</taxon>
        <taxon>Rhodospirillales</taxon>
        <taxon>Azospirillaceae</taxon>
        <taxon>Azospirillum</taxon>
    </lineage>
</organism>
<proteinExistence type="predicted"/>
<evidence type="ECO:0000313" key="2">
    <source>
        <dbReference type="EMBL" id="MDQ0535363.1"/>
    </source>
</evidence>
<keyword evidence="3" id="KW-1185">Reference proteome</keyword>
<evidence type="ECO:0000313" key="3">
    <source>
        <dbReference type="Proteomes" id="UP001244552"/>
    </source>
</evidence>
<accession>A0ABU0MPF9</accession>
<dbReference type="Proteomes" id="UP001244552">
    <property type="component" value="Unassembled WGS sequence"/>
</dbReference>
<gene>
    <name evidence="2" type="ORF">QO018_004241</name>
</gene>
<keyword evidence="1" id="KW-1133">Transmembrane helix</keyword>
<dbReference type="EMBL" id="JAUSVU010000017">
    <property type="protein sequence ID" value="MDQ0535363.1"/>
    <property type="molecule type" value="Genomic_DNA"/>
</dbReference>
<reference evidence="2 3" key="1">
    <citation type="submission" date="2023-07" db="EMBL/GenBank/DDBJ databases">
        <title>Genomic Encyclopedia of Type Strains, Phase IV (KMG-IV): sequencing the most valuable type-strain genomes for metagenomic binning, comparative biology and taxonomic classification.</title>
        <authorList>
            <person name="Goeker M."/>
        </authorList>
    </citation>
    <scope>NUCLEOTIDE SEQUENCE [LARGE SCALE GENOMIC DNA]</scope>
    <source>
        <strain evidence="2 3">DSM 19922</strain>
    </source>
</reference>